<organism evidence="1">
    <name type="scientific">bioreactor metagenome</name>
    <dbReference type="NCBI Taxonomy" id="1076179"/>
    <lineage>
        <taxon>unclassified sequences</taxon>
        <taxon>metagenomes</taxon>
        <taxon>ecological metagenomes</taxon>
    </lineage>
</organism>
<dbReference type="EMBL" id="VSSQ01118399">
    <property type="protein sequence ID" value="MPN52361.1"/>
    <property type="molecule type" value="Genomic_DNA"/>
</dbReference>
<comment type="caution">
    <text evidence="1">The sequence shown here is derived from an EMBL/GenBank/DDBJ whole genome shotgun (WGS) entry which is preliminary data.</text>
</comment>
<protein>
    <submittedName>
        <fullName evidence="1">Uncharacterized protein</fullName>
    </submittedName>
</protein>
<sequence length="93" mass="10199">MHSHILLLIYNIVANANDIPNTIMTNSPKLPLLCTVPLIKNKGRCHTAQMHAVSEVAIPKGSCFSNDVCKIYRHPSSSNPPNKIISGMHKNPT</sequence>
<reference evidence="1" key="1">
    <citation type="submission" date="2019-08" db="EMBL/GenBank/DDBJ databases">
        <authorList>
            <person name="Kucharzyk K."/>
            <person name="Murdoch R.W."/>
            <person name="Higgins S."/>
            <person name="Loffler F."/>
        </authorList>
    </citation>
    <scope>NUCLEOTIDE SEQUENCE</scope>
</reference>
<proteinExistence type="predicted"/>
<gene>
    <name evidence="1" type="ORF">SDC9_200022</name>
</gene>
<accession>A0A645IM37</accession>
<evidence type="ECO:0000313" key="1">
    <source>
        <dbReference type="EMBL" id="MPN52361.1"/>
    </source>
</evidence>
<dbReference type="AlphaFoldDB" id="A0A645IM37"/>
<name>A0A645IM37_9ZZZZ</name>